<sequence>MRQTTQLSQRNSNYNQKIHSNIQMKPRIRIKNNNEINHISLSKEIYTQPQTKQNQEAMNNLNYFSTKKNIPLNQSISKWASEHNMEYRDKSTERGKSSQRVNRIQIKNSNIHQVNQNLNEQPKVLIGEKIVEQQQIQPERKLKEKLLNLKDNVYQSQNVGKQNKTRIIINDQRSKNNEIMINDRGVIDNSYDQITYRGVNSKLSPKKVVNRVSKSLARGTKQQNNLVNVNNSANVGNLYLAQSSNNPHPYQSVLRDRPNRKIVKLGTTQSKFIAKVQNHRSPKGQSQQIATGSVNIQIQVIDNQQHHYKKKGGELRTQRTNIGTVLKSSNLITNLQKKVMDDFSYRQSKAKERAAIHDRYENTIKQSRVQDTNMSIELSTERRSIVQNSLKAPRINYDSINYNNHRIGYDIEEMHNITVRYQQQLKSVEMKGKYSLKSSVFHDDNLEVNHLNNSQQYNTVCAIESEIDLDY</sequence>
<dbReference type="Proteomes" id="UP000039865">
    <property type="component" value="Unassembled WGS sequence"/>
</dbReference>
<gene>
    <name evidence="2" type="primary">Contig9348.g9994</name>
    <name evidence="2" type="ORF">STYLEM_7076</name>
</gene>
<evidence type="ECO:0000313" key="3">
    <source>
        <dbReference type="Proteomes" id="UP000039865"/>
    </source>
</evidence>
<dbReference type="EMBL" id="CCKQ01006778">
    <property type="protein sequence ID" value="CDW78105.1"/>
    <property type="molecule type" value="Genomic_DNA"/>
</dbReference>
<evidence type="ECO:0000256" key="1">
    <source>
        <dbReference type="SAM" id="MobiDB-lite"/>
    </source>
</evidence>
<name>A0A078A776_STYLE</name>
<dbReference type="AlphaFoldDB" id="A0A078A776"/>
<feature type="region of interest" description="Disordered" evidence="1">
    <location>
        <begin position="1"/>
        <end position="20"/>
    </location>
</feature>
<proteinExistence type="predicted"/>
<protein>
    <submittedName>
        <fullName evidence="2">Uncharacterized protein</fullName>
    </submittedName>
</protein>
<keyword evidence="3" id="KW-1185">Reference proteome</keyword>
<organism evidence="2 3">
    <name type="scientific">Stylonychia lemnae</name>
    <name type="common">Ciliate</name>
    <dbReference type="NCBI Taxonomy" id="5949"/>
    <lineage>
        <taxon>Eukaryota</taxon>
        <taxon>Sar</taxon>
        <taxon>Alveolata</taxon>
        <taxon>Ciliophora</taxon>
        <taxon>Intramacronucleata</taxon>
        <taxon>Spirotrichea</taxon>
        <taxon>Stichotrichia</taxon>
        <taxon>Sporadotrichida</taxon>
        <taxon>Oxytrichidae</taxon>
        <taxon>Stylonychinae</taxon>
        <taxon>Stylonychia</taxon>
    </lineage>
</organism>
<dbReference type="InParanoid" id="A0A078A776"/>
<evidence type="ECO:0000313" key="2">
    <source>
        <dbReference type="EMBL" id="CDW78105.1"/>
    </source>
</evidence>
<reference evidence="2 3" key="1">
    <citation type="submission" date="2014-06" db="EMBL/GenBank/DDBJ databases">
        <authorList>
            <person name="Swart Estienne"/>
        </authorList>
    </citation>
    <scope>NUCLEOTIDE SEQUENCE [LARGE SCALE GENOMIC DNA]</scope>
    <source>
        <strain evidence="2 3">130c</strain>
    </source>
</reference>
<accession>A0A078A776</accession>